<evidence type="ECO:0000256" key="1">
    <source>
        <dbReference type="ARBA" id="ARBA00009670"/>
    </source>
</evidence>
<evidence type="ECO:0000313" key="4">
    <source>
        <dbReference type="EMBL" id="AAR34414.1"/>
    </source>
</evidence>
<dbReference type="KEGG" id="gsu:GSU1088"/>
<organism evidence="4 5">
    <name type="scientific">Geobacter sulfurreducens (strain ATCC 51573 / DSM 12127 / PCA)</name>
    <dbReference type="NCBI Taxonomy" id="243231"/>
    <lineage>
        <taxon>Bacteria</taxon>
        <taxon>Pseudomonadati</taxon>
        <taxon>Thermodesulfobacteriota</taxon>
        <taxon>Desulfuromonadia</taxon>
        <taxon>Geobacterales</taxon>
        <taxon>Geobacteraceae</taxon>
        <taxon>Geobacter</taxon>
    </lineage>
</organism>
<dbReference type="Proteomes" id="UP000000577">
    <property type="component" value="Chromosome"/>
</dbReference>
<keyword evidence="2" id="KW-0812">Transmembrane</keyword>
<accession>Q74E76</accession>
<dbReference type="HOGENOM" id="CLU_006533_0_2_7"/>
<keyword evidence="5" id="KW-1185">Reference proteome</keyword>
<keyword evidence="2" id="KW-0472">Membrane</keyword>
<dbReference type="InParanoid" id="Q74E76"/>
<reference evidence="4 5" key="2">
    <citation type="journal article" date="2012" name="BMC Genomics">
        <title>Comparative genomic analysis of Geobacter sulfurreducens KN400, a strain with enhanced capacity for extracellular electron transfer and electricity production.</title>
        <authorList>
            <person name="Butler J.E."/>
            <person name="Young N.D."/>
            <person name="Aklujkar M."/>
            <person name="Lovley D.R."/>
        </authorList>
    </citation>
    <scope>NUCLEOTIDE SEQUENCE [LARGE SCALE GENOMIC DNA]</scope>
    <source>
        <strain evidence="5">ATCC 51573 / DSM 12127 / PCA</strain>
    </source>
</reference>
<dbReference type="eggNOG" id="COG0661">
    <property type="taxonomic scope" value="Bacteria"/>
</dbReference>
<keyword evidence="2" id="KW-1133">Transmembrane helix</keyword>
<feature type="domain" description="Protein kinase" evidence="3">
    <location>
        <begin position="131"/>
        <end position="460"/>
    </location>
</feature>
<dbReference type="InterPro" id="IPR000719">
    <property type="entry name" value="Prot_kinase_dom"/>
</dbReference>
<dbReference type="STRING" id="243231.GSU1088"/>
<evidence type="ECO:0000313" key="5">
    <source>
        <dbReference type="Proteomes" id="UP000000577"/>
    </source>
</evidence>
<dbReference type="PANTHER" id="PTHR10566">
    <property type="entry name" value="CHAPERONE-ACTIVITY OF BC1 COMPLEX CABC1 -RELATED"/>
    <property type="match status" value="1"/>
</dbReference>
<proteinExistence type="inferred from homology"/>
<keyword evidence="4" id="KW-0418">Kinase</keyword>
<comment type="similarity">
    <text evidence="1">Belongs to the protein kinase superfamily. ADCK protein kinase family.</text>
</comment>
<sequence length="561" mass="64090">MLSVFQLNRNIRSLRRYRQIVRVLVKYGFEHALSLMGLSRFVARGRRLFRKPEPELARLSPAERMRLALEELGPTFVKLGQILSTRPDVIPRSFVLEFARLQDQVPSFPFEDALDQIRRELGRDPEERFSFIDPEPLAAASIAQVHRARLVSGEEVVIKVRRPGVVEAVETDIDAMMGLAVLAERHLPRSDIYDPVGLVKEFARTIRREMDFAREGHTIERFAENFAGDPTLYFPTVHWDCTARGLLTMEFINGIKVSDTAALERAGMDRRLIARRGADAFLKMVLTHGFFHGDPHPGNVLILPDNVICLLDYGMVGRLDAQLKGYLTDILLAIVQRDVDEVISLLLYSGEIADTLDTRALKRDLTGLIDNYYETPLQEIEVGRVLLEFLEVITTYHIKFQPDLMLLAKALVAIEGMGRELDPAFDMVEHLRPFMKQAVRDRFSPRQLIREMNSNLLSYFTLARNLPRDLKELLNRINRNKFKIDLEHRGLDRAMREFDKSVNRLSSSLIIAALIVGSSIVMQTDKGPKFLDFPVFAFMGYTIAGFIGLWWVVAIIRSGRL</sequence>
<feature type="transmembrane region" description="Helical" evidence="2">
    <location>
        <begin position="505"/>
        <end position="523"/>
    </location>
</feature>
<dbReference type="CDD" id="cd05121">
    <property type="entry name" value="ABC1_ADCK3-like"/>
    <property type="match status" value="1"/>
</dbReference>
<dbReference type="GO" id="GO:0005524">
    <property type="term" value="F:ATP binding"/>
    <property type="evidence" value="ECO:0007669"/>
    <property type="project" value="InterPro"/>
</dbReference>
<reference evidence="4 5" key="1">
    <citation type="journal article" date="2003" name="Science">
        <title>Genome of Geobacter sulfurreducens: metal reduction in subsurface environments.</title>
        <authorList>
            <person name="Methe B.A."/>
            <person name="Nelson K.E."/>
            <person name="Eisen J.A."/>
            <person name="Paulsen I.T."/>
            <person name="Nelson W."/>
            <person name="Heidelberg J.F."/>
            <person name="Wu D."/>
            <person name="Wu M."/>
            <person name="Ward N."/>
            <person name="Beanan M.J."/>
            <person name="Dodson R.J."/>
            <person name="Madupu R."/>
            <person name="Brinkac L.M."/>
            <person name="Daugherty S.C."/>
            <person name="DeBoy R.T."/>
            <person name="Durkin A.S."/>
            <person name="Gwinn M."/>
            <person name="Kolonay J.F."/>
            <person name="Sullivan S.A."/>
            <person name="Haft D.H."/>
            <person name="Selengut J."/>
            <person name="Davidsen T.M."/>
            <person name="Zafar N."/>
            <person name="White O."/>
            <person name="Tran B."/>
            <person name="Romero C."/>
            <person name="Forberger H.A."/>
            <person name="Weidman J."/>
            <person name="Khouri H."/>
            <person name="Feldblyum T.V."/>
            <person name="Utterback T.R."/>
            <person name="Van Aken S.E."/>
            <person name="Lovley D.R."/>
            <person name="Fraser C.M."/>
        </authorList>
    </citation>
    <scope>NUCLEOTIDE SEQUENCE [LARGE SCALE GENOMIC DNA]</scope>
    <source>
        <strain evidence="5">ATCC 51573 / DSM 12127 / PCA</strain>
    </source>
</reference>
<dbReference type="FunCoup" id="Q74E76">
    <property type="interactions" value="349"/>
</dbReference>
<feature type="transmembrane region" description="Helical" evidence="2">
    <location>
        <begin position="535"/>
        <end position="556"/>
    </location>
</feature>
<dbReference type="AlphaFoldDB" id="Q74E76"/>
<dbReference type="SMR" id="Q74E76"/>
<name>Q74E76_GEOSL</name>
<dbReference type="OrthoDB" id="9795390at2"/>
<evidence type="ECO:0000256" key="2">
    <source>
        <dbReference type="SAM" id="Phobius"/>
    </source>
</evidence>
<gene>
    <name evidence="4" type="ordered locus">GSU1088</name>
</gene>
<dbReference type="InterPro" id="IPR050154">
    <property type="entry name" value="UbiB_kinase"/>
</dbReference>
<dbReference type="RefSeq" id="WP_010941749.1">
    <property type="nucleotide sequence ID" value="NC_002939.5"/>
</dbReference>
<dbReference type="PATRIC" id="fig|243231.5.peg.1085"/>
<dbReference type="PANTHER" id="PTHR10566:SF113">
    <property type="entry name" value="PROTEIN ACTIVITY OF BC1 COMPLEX KINASE 7, CHLOROPLASTIC"/>
    <property type="match status" value="1"/>
</dbReference>
<dbReference type="SUPFAM" id="SSF56112">
    <property type="entry name" value="Protein kinase-like (PK-like)"/>
    <property type="match status" value="1"/>
</dbReference>
<evidence type="ECO:0000259" key="3">
    <source>
        <dbReference type="PROSITE" id="PS50011"/>
    </source>
</evidence>
<dbReference type="Pfam" id="PF03109">
    <property type="entry name" value="ABC1"/>
    <property type="match status" value="1"/>
</dbReference>
<dbReference type="EMBL" id="AE017180">
    <property type="protein sequence ID" value="AAR34414.1"/>
    <property type="molecule type" value="Genomic_DNA"/>
</dbReference>
<dbReference type="EnsemblBacteria" id="AAR34414">
    <property type="protein sequence ID" value="AAR34414"/>
    <property type="gene ID" value="GSU1088"/>
</dbReference>
<dbReference type="InterPro" id="IPR004147">
    <property type="entry name" value="ABC1_dom"/>
</dbReference>
<dbReference type="GO" id="GO:0004672">
    <property type="term" value="F:protein kinase activity"/>
    <property type="evidence" value="ECO:0007669"/>
    <property type="project" value="InterPro"/>
</dbReference>
<dbReference type="PROSITE" id="PS50011">
    <property type="entry name" value="PROTEIN_KINASE_DOM"/>
    <property type="match status" value="1"/>
</dbReference>
<dbReference type="InterPro" id="IPR011009">
    <property type="entry name" value="Kinase-like_dom_sf"/>
</dbReference>
<keyword evidence="4" id="KW-0808">Transferase</keyword>
<protein>
    <submittedName>
        <fullName evidence="4">Quinone biosynthesis kinase AarF, putative</fullName>
    </submittedName>
</protein>